<reference evidence="1" key="1">
    <citation type="journal article" date="2021" name="Proc. Natl. Acad. Sci. U.S.A.">
        <title>A Catalog of Tens of Thousands of Viruses from Human Metagenomes Reveals Hidden Associations with Chronic Diseases.</title>
        <authorList>
            <person name="Tisza M.J."/>
            <person name="Buck C.B."/>
        </authorList>
    </citation>
    <scope>NUCLEOTIDE SEQUENCE</scope>
    <source>
        <strain evidence="1">Ctu3o5</strain>
    </source>
</reference>
<evidence type="ECO:0000313" key="1">
    <source>
        <dbReference type="EMBL" id="DAF88364.1"/>
    </source>
</evidence>
<dbReference type="EMBL" id="BK015984">
    <property type="protein sequence ID" value="DAF88364.1"/>
    <property type="molecule type" value="Genomic_DNA"/>
</dbReference>
<organism evidence="1">
    <name type="scientific">Myoviridae sp. ctu3o5</name>
    <dbReference type="NCBI Taxonomy" id="2825198"/>
    <lineage>
        <taxon>Viruses</taxon>
        <taxon>Duplodnaviria</taxon>
        <taxon>Heunggongvirae</taxon>
        <taxon>Uroviricota</taxon>
        <taxon>Caudoviricetes</taxon>
    </lineage>
</organism>
<sequence length="31" mass="3630">MFANIGTYDCDVHRAFAMCTLKPLTLRNLQW</sequence>
<proteinExistence type="predicted"/>
<name>A0A8S5U1M6_9CAUD</name>
<protein>
    <submittedName>
        <fullName evidence="1">Uncharacterized protein</fullName>
    </submittedName>
</protein>
<accession>A0A8S5U1M6</accession>